<sequence>MGKDALIDVYNDYKTIDISVLFANTQERVRQIFETTNFFEEVPRNRVFVSVSDAVDQAELEQRRKNEAIIVQMKAAPKPAVAPPVAKSVGQKSVPTGDNALMTAQSSASLATGVEFSIKDNTAKEGAIQRKNRVPSKSNIHWDDLDKTQ</sequence>
<dbReference type="Gene3D" id="3.30.750.24">
    <property type="entry name" value="STAS domain"/>
    <property type="match status" value="1"/>
</dbReference>
<reference evidence="4" key="1">
    <citation type="submission" date="2011-07" db="EMBL/GenBank/DDBJ databases">
        <authorList>
            <consortium name="Caenorhabditis brenneri Sequencing and Analysis Consortium"/>
            <person name="Wilson R.K."/>
        </authorList>
    </citation>
    <scope>NUCLEOTIDE SEQUENCE [LARGE SCALE GENOMIC DNA]</scope>
    <source>
        <strain evidence="4">PB2801</strain>
    </source>
</reference>
<organism evidence="4">
    <name type="scientific">Caenorhabditis brenneri</name>
    <name type="common">Nematode worm</name>
    <dbReference type="NCBI Taxonomy" id="135651"/>
    <lineage>
        <taxon>Eukaryota</taxon>
        <taxon>Metazoa</taxon>
        <taxon>Ecdysozoa</taxon>
        <taxon>Nematoda</taxon>
        <taxon>Chromadorea</taxon>
        <taxon>Rhabditida</taxon>
        <taxon>Rhabditina</taxon>
        <taxon>Rhabditomorpha</taxon>
        <taxon>Rhabditoidea</taxon>
        <taxon>Rhabditidae</taxon>
        <taxon>Peloderinae</taxon>
        <taxon>Caenorhabditis</taxon>
    </lineage>
</organism>
<keyword evidence="4" id="KW-1185">Reference proteome</keyword>
<dbReference type="PROSITE" id="PS50801">
    <property type="entry name" value="STAS"/>
    <property type="match status" value="1"/>
</dbReference>
<dbReference type="EMBL" id="GL379959">
    <property type="protein sequence ID" value="EGT38509.1"/>
    <property type="molecule type" value="Genomic_DNA"/>
</dbReference>
<dbReference type="HOGENOM" id="CLU_1751304_0_0_1"/>
<evidence type="ECO:0000313" key="4">
    <source>
        <dbReference type="Proteomes" id="UP000008068"/>
    </source>
</evidence>
<feature type="region of interest" description="Disordered" evidence="1">
    <location>
        <begin position="127"/>
        <end position="149"/>
    </location>
</feature>
<feature type="domain" description="STAS" evidence="2">
    <location>
        <begin position="1"/>
        <end position="58"/>
    </location>
</feature>
<protein>
    <recommendedName>
        <fullName evidence="2">STAS domain-containing protein</fullName>
    </recommendedName>
</protein>
<evidence type="ECO:0000259" key="2">
    <source>
        <dbReference type="PROSITE" id="PS50801"/>
    </source>
</evidence>
<dbReference type="STRING" id="135651.G0NVV1"/>
<dbReference type="AlphaFoldDB" id="G0NVV1"/>
<dbReference type="OrthoDB" id="288203at2759"/>
<feature type="compositionally biased region" description="Basic and acidic residues" evidence="1">
    <location>
        <begin position="140"/>
        <end position="149"/>
    </location>
</feature>
<evidence type="ECO:0000256" key="1">
    <source>
        <dbReference type="SAM" id="MobiDB-lite"/>
    </source>
</evidence>
<dbReference type="InParanoid" id="G0NVV1"/>
<dbReference type="InterPro" id="IPR002645">
    <property type="entry name" value="STAS_dom"/>
</dbReference>
<dbReference type="eggNOG" id="KOG0236">
    <property type="taxonomic scope" value="Eukaryota"/>
</dbReference>
<dbReference type="OMA" id="EGLMAMM"/>
<proteinExistence type="predicted"/>
<name>G0NVV1_CAEBE</name>
<dbReference type="SUPFAM" id="SSF52091">
    <property type="entry name" value="SpoIIaa-like"/>
    <property type="match status" value="1"/>
</dbReference>
<accession>G0NVV1</accession>
<dbReference type="Pfam" id="PF01740">
    <property type="entry name" value="STAS"/>
    <property type="match status" value="1"/>
</dbReference>
<dbReference type="Proteomes" id="UP000008068">
    <property type="component" value="Unassembled WGS sequence"/>
</dbReference>
<dbReference type="InterPro" id="IPR036513">
    <property type="entry name" value="STAS_dom_sf"/>
</dbReference>
<evidence type="ECO:0000313" key="3">
    <source>
        <dbReference type="EMBL" id="EGT38509.1"/>
    </source>
</evidence>
<gene>
    <name evidence="3" type="ORF">CAEBREN_21028</name>
</gene>